<feature type="signal peptide" evidence="1">
    <location>
        <begin position="1"/>
        <end position="19"/>
    </location>
</feature>
<dbReference type="Proteomes" id="UP001257277">
    <property type="component" value="Unassembled WGS sequence"/>
</dbReference>
<protein>
    <submittedName>
        <fullName evidence="2">Uncharacterized protein</fullName>
    </submittedName>
</protein>
<comment type="caution">
    <text evidence="2">The sequence shown here is derived from an EMBL/GenBank/DDBJ whole genome shotgun (WGS) entry which is preliminary data.</text>
</comment>
<evidence type="ECO:0000313" key="2">
    <source>
        <dbReference type="EMBL" id="MDT7831814.1"/>
    </source>
</evidence>
<gene>
    <name evidence="2" type="ORF">RQM59_05445</name>
</gene>
<keyword evidence="3" id="KW-1185">Reference proteome</keyword>
<dbReference type="SUPFAM" id="SSF101898">
    <property type="entry name" value="NHL repeat"/>
    <property type="match status" value="1"/>
</dbReference>
<accession>A0ABU3LDL8</accession>
<reference evidence="2 3" key="1">
    <citation type="submission" date="2023-09" db="EMBL/GenBank/DDBJ databases">
        <title>Novel taxa isolated from Blanes Bay.</title>
        <authorList>
            <person name="Rey-Velasco X."/>
            <person name="Lucena T."/>
        </authorList>
    </citation>
    <scope>NUCLEOTIDE SEQUENCE [LARGE SCALE GENOMIC DNA]</scope>
    <source>
        <strain evidence="2 3">S356</strain>
    </source>
</reference>
<name>A0ABU3LDL8_9FLAO</name>
<sequence length="371" mass="41228">MKKIISGVAFIATVLLMIAATKDKKSELTKNFTTGDTEIASINSMSFGPEGILFIGDSKNAMIYALDTKDNTLQEKAASIGMNKFDETVAASLGTTADNIRITDMAVNPVSKAVYFSVHTKDGTPVLLKLVGKKLENVSLKNISYSKTSLKDAVAADAKDQRGRALRHWAVADLKYHNGKIMVSGLSNKEFASTFRSIPFPFTNKQEYASLEIYHAAHGRYETYAPIKAFDVITMNNEEYLLASYTCTPLVLFPMKDMQNGKHLKGRTIAELGGGNSPIDILHFEKDGKMKFYLSNTNRPVMRIYLDDIVNTNASLTTPVTEFGEAAGMTYDNLPFVNVIQMSDLDESNALLLRRRRNGDLYLHSRNKKWM</sequence>
<dbReference type="EMBL" id="JAVTTO010000002">
    <property type="protein sequence ID" value="MDT7831814.1"/>
    <property type="molecule type" value="Genomic_DNA"/>
</dbReference>
<evidence type="ECO:0000256" key="1">
    <source>
        <dbReference type="SAM" id="SignalP"/>
    </source>
</evidence>
<keyword evidence="1" id="KW-0732">Signal</keyword>
<evidence type="ECO:0000313" key="3">
    <source>
        <dbReference type="Proteomes" id="UP001257277"/>
    </source>
</evidence>
<proteinExistence type="predicted"/>
<organism evidence="2 3">
    <name type="scientific">Asprobacillus argus</name>
    <dbReference type="NCBI Taxonomy" id="3076534"/>
    <lineage>
        <taxon>Bacteria</taxon>
        <taxon>Pseudomonadati</taxon>
        <taxon>Bacteroidota</taxon>
        <taxon>Flavobacteriia</taxon>
        <taxon>Flavobacteriales</taxon>
        <taxon>Flavobacteriaceae</taxon>
        <taxon>Asprobacillus</taxon>
    </lineage>
</organism>
<feature type="chain" id="PRO_5045371738" evidence="1">
    <location>
        <begin position="20"/>
        <end position="371"/>
    </location>
</feature>
<dbReference type="RefSeq" id="WP_349241070.1">
    <property type="nucleotide sequence ID" value="NZ_JAVTTO010000002.1"/>
</dbReference>